<dbReference type="Proteomes" id="UP000708148">
    <property type="component" value="Unassembled WGS sequence"/>
</dbReference>
<evidence type="ECO:0000313" key="1">
    <source>
        <dbReference type="EMBL" id="CAD7699610.1"/>
    </source>
</evidence>
<comment type="caution">
    <text evidence="1">The sequence shown here is derived from an EMBL/GenBank/DDBJ whole genome shotgun (WGS) entry which is preliminary data.</text>
</comment>
<reference evidence="1" key="1">
    <citation type="submission" date="2020-12" db="EMBL/GenBank/DDBJ databases">
        <authorList>
            <person name="Iha C."/>
        </authorList>
    </citation>
    <scope>NUCLEOTIDE SEQUENCE</scope>
</reference>
<dbReference type="AlphaFoldDB" id="A0A8S1J1C1"/>
<gene>
    <name evidence="1" type="ORF">OSTQU699_LOCUS4969</name>
</gene>
<evidence type="ECO:0008006" key="3">
    <source>
        <dbReference type="Google" id="ProtNLM"/>
    </source>
</evidence>
<evidence type="ECO:0000313" key="2">
    <source>
        <dbReference type="Proteomes" id="UP000708148"/>
    </source>
</evidence>
<organism evidence="1 2">
    <name type="scientific">Ostreobium quekettii</name>
    <dbReference type="NCBI Taxonomy" id="121088"/>
    <lineage>
        <taxon>Eukaryota</taxon>
        <taxon>Viridiplantae</taxon>
        <taxon>Chlorophyta</taxon>
        <taxon>core chlorophytes</taxon>
        <taxon>Ulvophyceae</taxon>
        <taxon>TCBD clade</taxon>
        <taxon>Bryopsidales</taxon>
        <taxon>Ostreobineae</taxon>
        <taxon>Ostreobiaceae</taxon>
        <taxon>Ostreobium</taxon>
    </lineage>
</organism>
<accession>A0A8S1J1C1</accession>
<dbReference type="EMBL" id="CAJHUC010001074">
    <property type="protein sequence ID" value="CAD7699610.1"/>
    <property type="molecule type" value="Genomic_DNA"/>
</dbReference>
<keyword evidence="2" id="KW-1185">Reference proteome</keyword>
<dbReference type="OrthoDB" id="566544at2759"/>
<proteinExistence type="predicted"/>
<sequence>MAESNGAPQKRFLYITVQEASGKSKDQEVLWEPSFTEGFVRVEVRGGVKTIKASTMTQSVQNLSISWKQELRVEVTDDSKELRIMLCKERPRDASTGAQRRNTAILAACGIYVKDVLEAVPIDKYFELFKPSTADSQERALGGFIRVTLRGTSANQGRIPPDPARKPAGLSADVAAAVQGRIQQQASSGAPQQGGGGGKRIGRIILLCGVAAAIAVIKTLQSRKK</sequence>
<protein>
    <recommendedName>
        <fullName evidence="3">C2 domain-containing protein</fullName>
    </recommendedName>
</protein>
<name>A0A8S1J1C1_9CHLO</name>